<dbReference type="InterPro" id="IPR001282">
    <property type="entry name" value="G6P_DH"/>
</dbReference>
<name>A0ABQ6MUT3_9STRA</name>
<evidence type="ECO:0000256" key="4">
    <source>
        <dbReference type="ARBA" id="ARBA00022857"/>
    </source>
</evidence>
<gene>
    <name evidence="9" type="ORF">TeGR_g587</name>
</gene>
<dbReference type="InterPro" id="IPR036291">
    <property type="entry name" value="NAD(P)-bd_dom_sf"/>
</dbReference>
<accession>A0ABQ6MUT3</accession>
<evidence type="ECO:0000313" key="10">
    <source>
        <dbReference type="Proteomes" id="UP001165060"/>
    </source>
</evidence>
<dbReference type="Pfam" id="PF00479">
    <property type="entry name" value="G6PD_N"/>
    <property type="match status" value="1"/>
</dbReference>
<organism evidence="9 10">
    <name type="scientific">Tetraparma gracilis</name>
    <dbReference type="NCBI Taxonomy" id="2962635"/>
    <lineage>
        <taxon>Eukaryota</taxon>
        <taxon>Sar</taxon>
        <taxon>Stramenopiles</taxon>
        <taxon>Ochrophyta</taxon>
        <taxon>Bolidophyceae</taxon>
        <taxon>Parmales</taxon>
        <taxon>Triparmaceae</taxon>
        <taxon>Tetraparma</taxon>
    </lineage>
</organism>
<dbReference type="InterPro" id="IPR022674">
    <property type="entry name" value="G6P_DH_NAD-bd"/>
</dbReference>
<reference evidence="9 10" key="1">
    <citation type="journal article" date="2023" name="Commun. Biol.">
        <title>Genome analysis of Parmales, the sister group of diatoms, reveals the evolutionary specialization of diatoms from phago-mixotrophs to photoautotrophs.</title>
        <authorList>
            <person name="Ban H."/>
            <person name="Sato S."/>
            <person name="Yoshikawa S."/>
            <person name="Yamada K."/>
            <person name="Nakamura Y."/>
            <person name="Ichinomiya M."/>
            <person name="Sato N."/>
            <person name="Blanc-Mathieu R."/>
            <person name="Endo H."/>
            <person name="Kuwata A."/>
            <person name="Ogata H."/>
        </authorList>
    </citation>
    <scope>NUCLEOTIDE SEQUENCE [LARGE SCALE GENOMIC DNA]</scope>
</reference>
<dbReference type="EC" id="1.1.1.49" evidence="2"/>
<keyword evidence="3" id="KW-0313">Glucose metabolism</keyword>
<comment type="pathway">
    <text evidence="1">Carbohydrate degradation; pentose phosphate pathway; D-ribulose 5-phosphate from D-glucose 6-phosphate (oxidative stage): step 1/3.</text>
</comment>
<dbReference type="EMBL" id="BRYB01001752">
    <property type="protein sequence ID" value="GMI32847.1"/>
    <property type="molecule type" value="Genomic_DNA"/>
</dbReference>
<evidence type="ECO:0000256" key="2">
    <source>
        <dbReference type="ARBA" id="ARBA00013019"/>
    </source>
</evidence>
<evidence type="ECO:0000313" key="9">
    <source>
        <dbReference type="EMBL" id="GMI32847.1"/>
    </source>
</evidence>
<dbReference type="Gene3D" id="3.40.50.720">
    <property type="entry name" value="NAD(P)-binding Rossmann-like Domain"/>
    <property type="match status" value="1"/>
</dbReference>
<dbReference type="Proteomes" id="UP001165060">
    <property type="component" value="Unassembled WGS sequence"/>
</dbReference>
<comment type="caution">
    <text evidence="9">The sequence shown here is derived from an EMBL/GenBank/DDBJ whole genome shotgun (WGS) entry which is preliminary data.</text>
</comment>
<keyword evidence="5" id="KW-0560">Oxidoreductase</keyword>
<sequence>MPPPISPGNSPDSSAISSIVKNEPWYYSPLTITIIGASGDLAKKKTYPSLLSLYLTGLLPPHFRVFGYARSPSSDEAFRAKIRPFLVKSSKSASPSLVDSFLASCFYLSGPSYGDEPAFSRLHAEHLAFESSAVTAVPARHAGENPHRAQLSRPSVNRLWYFAVPSTVFALAASRIRELCMRRPGAAEGGWTRIIVEKPFGRDSGSCEALTEALAGSFSVSRTQRFPPPARKKSEGAGSPSRTSAL</sequence>
<dbReference type="PANTHER" id="PTHR23429:SF0">
    <property type="entry name" value="GLUCOSE-6-PHOSPHATE 1-DEHYDROGENASE"/>
    <property type="match status" value="1"/>
</dbReference>
<evidence type="ECO:0000256" key="1">
    <source>
        <dbReference type="ARBA" id="ARBA00004937"/>
    </source>
</evidence>
<feature type="region of interest" description="Disordered" evidence="7">
    <location>
        <begin position="220"/>
        <end position="246"/>
    </location>
</feature>
<dbReference type="SUPFAM" id="SSF51735">
    <property type="entry name" value="NAD(P)-binding Rossmann-fold domains"/>
    <property type="match status" value="1"/>
</dbReference>
<keyword evidence="10" id="KW-1185">Reference proteome</keyword>
<feature type="domain" description="Glucose-6-phosphate dehydrogenase NAD-binding" evidence="8">
    <location>
        <begin position="34"/>
        <end position="220"/>
    </location>
</feature>
<evidence type="ECO:0000259" key="8">
    <source>
        <dbReference type="Pfam" id="PF00479"/>
    </source>
</evidence>
<evidence type="ECO:0000256" key="3">
    <source>
        <dbReference type="ARBA" id="ARBA00022526"/>
    </source>
</evidence>
<evidence type="ECO:0000256" key="7">
    <source>
        <dbReference type="SAM" id="MobiDB-lite"/>
    </source>
</evidence>
<keyword evidence="6" id="KW-0119">Carbohydrate metabolism</keyword>
<keyword evidence="4" id="KW-0521">NADP</keyword>
<protein>
    <recommendedName>
        <fullName evidence="2">glucose-6-phosphate dehydrogenase (NADP(+))</fullName>
        <ecNumber evidence="2">1.1.1.49</ecNumber>
    </recommendedName>
</protein>
<evidence type="ECO:0000256" key="5">
    <source>
        <dbReference type="ARBA" id="ARBA00023002"/>
    </source>
</evidence>
<proteinExistence type="predicted"/>
<dbReference type="PANTHER" id="PTHR23429">
    <property type="entry name" value="GLUCOSE-6-PHOSPHATE 1-DEHYDROGENASE G6PD"/>
    <property type="match status" value="1"/>
</dbReference>
<evidence type="ECO:0000256" key="6">
    <source>
        <dbReference type="ARBA" id="ARBA00023277"/>
    </source>
</evidence>